<dbReference type="EMBL" id="CP007711">
    <property type="protein sequence ID" value="AIV03550.1"/>
    <property type="molecule type" value="Genomic_DNA"/>
</dbReference>
<accession>A0A097SSI9</accession>
<dbReference type="InterPro" id="IPR032675">
    <property type="entry name" value="LRR_dom_sf"/>
</dbReference>
<dbReference type="InterPro" id="IPR053139">
    <property type="entry name" value="Surface_bspA-like"/>
</dbReference>
<dbReference type="SUPFAM" id="SSF52058">
    <property type="entry name" value="L domain-like"/>
    <property type="match status" value="1"/>
</dbReference>
<dbReference type="Gene3D" id="3.80.10.10">
    <property type="entry name" value="Ribonuclease Inhibitor"/>
    <property type="match status" value="3"/>
</dbReference>
<dbReference type="PANTHER" id="PTHR45661:SF3">
    <property type="entry name" value="IG-LIKE DOMAIN-CONTAINING PROTEIN"/>
    <property type="match status" value="1"/>
</dbReference>
<organism evidence="3 4">
    <name type="scientific">Candidatus Malacoplasma girerdii</name>
    <dbReference type="NCBI Taxonomy" id="1318617"/>
    <lineage>
        <taxon>Bacteria</taxon>
        <taxon>Bacillati</taxon>
        <taxon>Mycoplasmatota</taxon>
        <taxon>Mycoplasmoidales</taxon>
        <taxon>Mycoplasmoidaceae</taxon>
        <taxon>Malacoplasma</taxon>
    </lineage>
</organism>
<dbReference type="PANTHER" id="PTHR45661">
    <property type="entry name" value="SURFACE ANTIGEN"/>
    <property type="match status" value="1"/>
</dbReference>
<evidence type="ECO:0000256" key="1">
    <source>
        <dbReference type="SAM" id="Phobius"/>
    </source>
</evidence>
<feature type="transmembrane region" description="Helical" evidence="1">
    <location>
        <begin position="418"/>
        <end position="439"/>
    </location>
</feature>
<gene>
    <name evidence="3" type="ORF">MGM1_1640</name>
</gene>
<keyword evidence="2" id="KW-0732">Signal</keyword>
<evidence type="ECO:0000313" key="4">
    <source>
        <dbReference type="Proteomes" id="UP000030066"/>
    </source>
</evidence>
<dbReference type="Proteomes" id="UP000030066">
    <property type="component" value="Chromosome"/>
</dbReference>
<protein>
    <submittedName>
        <fullName evidence="3">BspA-like protein</fullName>
    </submittedName>
</protein>
<name>A0A097SSI9_9BACT</name>
<dbReference type="InterPro" id="IPR026906">
    <property type="entry name" value="LRR_5"/>
</dbReference>
<keyword evidence="1" id="KW-0472">Membrane</keyword>
<dbReference type="KEGG" id="mgj:MGM1_1640"/>
<evidence type="ECO:0000313" key="3">
    <source>
        <dbReference type="EMBL" id="AIV03550.1"/>
    </source>
</evidence>
<dbReference type="eggNOG" id="COG5492">
    <property type="taxonomic scope" value="Bacteria"/>
</dbReference>
<dbReference type="Pfam" id="PF13306">
    <property type="entry name" value="LRR_5"/>
    <property type="match status" value="1"/>
</dbReference>
<keyword evidence="4" id="KW-1185">Reference proteome</keyword>
<proteinExistence type="predicted"/>
<keyword evidence="1" id="KW-1133">Transmembrane helix</keyword>
<sequence length="450" mass="50078">MNNKLVKKWCYWVLLSLFAPLLTLINTKTNSEIKVANNDVGLTNEVININASELFDNDQTVSGTINYDVETKTIIKGDNLSFNLTSNLTKEFTLKSSFTQKNINYQIEQIGDNLFENLFYINEKITNCSIIFAIDNGYTRISQNAFKCGVALTKIYLPNTLISIDDCAFSGCSNLSSINFPNQLTNIGNYAFQNNLNLKDITNGFTDITNFGEGVFIGCSSITSVGELNSSLTSISKNLFNGCSSLEAINIPDNVTLINEGAFASCTSLRLITLTENSKLNEIDSSAFKSCKSLTSFYFPKELKKIGGFAFNDNVSMKEINLPASIIELGNCAFQNCSGIQIIYLNWEAVNNTALVLGSDKAKNIFKGIEKETKIFIPQVANKQLYIDLYNEYNKVLKQYGLKVFGPDPNIYNFTSPILIASLVGMFSIVGLMTTWYLVKTYRDKKNKNS</sequence>
<dbReference type="STRING" id="1318617.MGM1_1640"/>
<keyword evidence="1" id="KW-0812">Transmembrane</keyword>
<dbReference type="AlphaFoldDB" id="A0A097SSI9"/>
<feature type="chain" id="PRO_5001937476" evidence="2">
    <location>
        <begin position="26"/>
        <end position="450"/>
    </location>
</feature>
<evidence type="ECO:0000256" key="2">
    <source>
        <dbReference type="SAM" id="SignalP"/>
    </source>
</evidence>
<feature type="signal peptide" evidence="2">
    <location>
        <begin position="1"/>
        <end position="25"/>
    </location>
</feature>
<dbReference type="HOGENOM" id="CLU_607920_0_0_14"/>
<reference evidence="3 4" key="1">
    <citation type="journal article" date="2014" name="PLoS ONE">
        <title>An emerging Mycoplasma associated with trichomoniasis, vaginal infection and disease.</title>
        <authorList>
            <consortium name="Vaginal Microbiome Consortium"/>
            <person name="Fettweis J.M."/>
            <person name="Serrano M.G."/>
            <person name="Huang B."/>
            <person name="Brooks J.P."/>
            <person name="Glascock A.L."/>
            <person name="Sheth N.U."/>
            <person name="Strauss J.F.III."/>
            <person name="Jefferson K.K."/>
            <person name="Buck G.A."/>
        </authorList>
    </citation>
    <scope>NUCLEOTIDE SEQUENCE [LARGE SCALE GENOMIC DNA]</scope>
    <source>
        <strain evidence="3 4">VCU_M1</strain>
    </source>
</reference>